<dbReference type="InterPro" id="IPR006145">
    <property type="entry name" value="PsdUridine_synth_RsuA/RluA"/>
</dbReference>
<dbReference type="Gene3D" id="3.30.70.580">
    <property type="entry name" value="Pseudouridine synthase I, catalytic domain, N-terminal subdomain"/>
    <property type="match status" value="1"/>
</dbReference>
<comment type="similarity">
    <text evidence="1 5">Belongs to the pseudouridine synthase RsuA family.</text>
</comment>
<evidence type="ECO:0000259" key="6">
    <source>
        <dbReference type="SMART" id="SM00363"/>
    </source>
</evidence>
<dbReference type="SUPFAM" id="SSF55174">
    <property type="entry name" value="Alpha-L RNA-binding motif"/>
    <property type="match status" value="1"/>
</dbReference>
<dbReference type="GO" id="GO:0003723">
    <property type="term" value="F:RNA binding"/>
    <property type="evidence" value="ECO:0007669"/>
    <property type="project" value="UniProtKB-KW"/>
</dbReference>
<evidence type="ECO:0000256" key="5">
    <source>
        <dbReference type="RuleBase" id="RU003887"/>
    </source>
</evidence>
<dbReference type="Pfam" id="PF01479">
    <property type="entry name" value="S4"/>
    <property type="match status" value="1"/>
</dbReference>
<dbReference type="EMBL" id="CP059066">
    <property type="protein sequence ID" value="QSQ10113.1"/>
    <property type="molecule type" value="Genomic_DNA"/>
</dbReference>
<dbReference type="FunFam" id="3.10.290.10:FF:000003">
    <property type="entry name" value="Pseudouridine synthase"/>
    <property type="match status" value="1"/>
</dbReference>
<reference evidence="7" key="1">
    <citation type="submission" date="2020-07" db="EMBL/GenBank/DDBJ databases">
        <title>Koleobacter methoxysyntrophicus gen. nov., sp. nov., a novel anaerobic bacterium isolated from deep subsurface oil field and proposal of Koleobacterales ord. nov. in the phylum Firmicutes.</title>
        <authorList>
            <person name="Sakamoto S."/>
            <person name="Tamaki H."/>
        </authorList>
    </citation>
    <scope>NUCLEOTIDE SEQUENCE</scope>
    <source>
        <strain evidence="7">NRmbB1</strain>
    </source>
</reference>
<dbReference type="InterPro" id="IPR002942">
    <property type="entry name" value="S4_RNA-bd"/>
</dbReference>
<organism evidence="7 8">
    <name type="scientific">Koleobacter methoxysyntrophicus</name>
    <dbReference type="NCBI Taxonomy" id="2751313"/>
    <lineage>
        <taxon>Bacteria</taxon>
        <taxon>Bacillati</taxon>
        <taxon>Bacillota</taxon>
        <taxon>Clostridia</taxon>
        <taxon>Koleobacterales</taxon>
        <taxon>Koleobacteraceae</taxon>
        <taxon>Koleobacter</taxon>
    </lineage>
</organism>
<dbReference type="CDD" id="cd02870">
    <property type="entry name" value="PseudoU_synth_RsuA_like"/>
    <property type="match status" value="1"/>
</dbReference>
<evidence type="ECO:0000256" key="1">
    <source>
        <dbReference type="ARBA" id="ARBA00008348"/>
    </source>
</evidence>
<dbReference type="SUPFAM" id="SSF55120">
    <property type="entry name" value="Pseudouridine synthase"/>
    <property type="match status" value="1"/>
</dbReference>
<dbReference type="PANTHER" id="PTHR47683">
    <property type="entry name" value="PSEUDOURIDINE SYNTHASE FAMILY PROTEIN-RELATED"/>
    <property type="match status" value="1"/>
</dbReference>
<dbReference type="InterPro" id="IPR020094">
    <property type="entry name" value="TruA/RsuA/RluB/E/F_N"/>
</dbReference>
<dbReference type="InterPro" id="IPR020103">
    <property type="entry name" value="PsdUridine_synth_cat_dom_sf"/>
</dbReference>
<keyword evidence="3 5" id="KW-0413">Isomerase</keyword>
<accession>A0A8A0RPC2</accession>
<dbReference type="AlphaFoldDB" id="A0A8A0RPC2"/>
<dbReference type="SMART" id="SM00363">
    <property type="entry name" value="S4"/>
    <property type="match status" value="1"/>
</dbReference>
<name>A0A8A0RPC2_9FIRM</name>
<dbReference type="FunFam" id="3.30.70.1560:FF:000001">
    <property type="entry name" value="Pseudouridine synthase"/>
    <property type="match status" value="1"/>
</dbReference>
<dbReference type="InterPro" id="IPR036986">
    <property type="entry name" value="S4_RNA-bd_sf"/>
</dbReference>
<evidence type="ECO:0000256" key="3">
    <source>
        <dbReference type="ARBA" id="ARBA00023235"/>
    </source>
</evidence>
<dbReference type="Gene3D" id="3.30.70.1560">
    <property type="entry name" value="Alpha-L RNA-binding motif"/>
    <property type="match status" value="1"/>
</dbReference>
<keyword evidence="8" id="KW-1185">Reference proteome</keyword>
<evidence type="ECO:0000313" key="7">
    <source>
        <dbReference type="EMBL" id="QSQ10113.1"/>
    </source>
</evidence>
<dbReference type="GO" id="GO:0005829">
    <property type="term" value="C:cytosol"/>
    <property type="evidence" value="ECO:0007669"/>
    <property type="project" value="UniProtKB-ARBA"/>
</dbReference>
<dbReference type="KEGG" id="kme:H0A61_02505"/>
<dbReference type="EC" id="5.4.99.-" evidence="5"/>
<dbReference type="PANTHER" id="PTHR47683:SF2">
    <property type="entry name" value="RNA-BINDING S4 DOMAIN-CONTAINING PROTEIN"/>
    <property type="match status" value="1"/>
</dbReference>
<dbReference type="Proteomes" id="UP000662904">
    <property type="component" value="Chromosome"/>
</dbReference>
<keyword evidence="2 4" id="KW-0694">RNA-binding</keyword>
<evidence type="ECO:0000256" key="2">
    <source>
        <dbReference type="ARBA" id="ARBA00022884"/>
    </source>
</evidence>
<dbReference type="NCBIfam" id="TIGR00093">
    <property type="entry name" value="pseudouridine synthase"/>
    <property type="match status" value="1"/>
</dbReference>
<dbReference type="InterPro" id="IPR018496">
    <property type="entry name" value="PsdUridine_synth_RsuA/RluB_CS"/>
</dbReference>
<dbReference type="InterPro" id="IPR050343">
    <property type="entry name" value="RsuA_PseudoU_synthase"/>
</dbReference>
<gene>
    <name evidence="7" type="primary">rluB</name>
    <name evidence="7" type="ORF">H0A61_02505</name>
</gene>
<dbReference type="CDD" id="cd00165">
    <property type="entry name" value="S4"/>
    <property type="match status" value="1"/>
</dbReference>
<dbReference type="InterPro" id="IPR000748">
    <property type="entry name" value="PsdUridine_synth_RsuA/RluB/E/F"/>
</dbReference>
<dbReference type="GO" id="GO:0000455">
    <property type="term" value="P:enzyme-directed rRNA pseudouridine synthesis"/>
    <property type="evidence" value="ECO:0007669"/>
    <property type="project" value="UniProtKB-ARBA"/>
</dbReference>
<dbReference type="GO" id="GO:0120159">
    <property type="term" value="F:rRNA pseudouridine synthase activity"/>
    <property type="evidence" value="ECO:0007669"/>
    <property type="project" value="UniProtKB-ARBA"/>
</dbReference>
<dbReference type="Gene3D" id="3.10.290.10">
    <property type="entry name" value="RNA-binding S4 domain"/>
    <property type="match status" value="1"/>
</dbReference>
<protein>
    <recommendedName>
        <fullName evidence="5">Pseudouridine synthase</fullName>
        <ecNumber evidence="5">5.4.99.-</ecNumber>
    </recommendedName>
</protein>
<sequence length="239" mass="27366">MKIRIQKFLSRAGVASRRKAEELIKHGRVKVNGKIIESMGVKIDPENDEIKVDNRIVKGNQKKIYIMLNKPKGYISSVSDPFNRPTVIDLIDIDNKDGLHPVGRLDYDSEGLLLLTNDGELTFKLTHPKYEINKTYIVEVKGIPPSQKMHMLSKGIKLEDGLITKPAKVKIKELKNNNAVLEFIIHEGKKRQIRRMCKAIGHPVIKLKRTKIGNLALKNLNTGKWRFLNEEEIQYLKNI</sequence>
<dbReference type="Pfam" id="PF00849">
    <property type="entry name" value="PseudoU_synth_2"/>
    <property type="match status" value="1"/>
</dbReference>
<dbReference type="PROSITE" id="PS50889">
    <property type="entry name" value="S4"/>
    <property type="match status" value="1"/>
</dbReference>
<dbReference type="InterPro" id="IPR042092">
    <property type="entry name" value="PsdUridine_s_RsuA/RluB/E/F_cat"/>
</dbReference>
<evidence type="ECO:0000256" key="4">
    <source>
        <dbReference type="PROSITE-ProRule" id="PRU00182"/>
    </source>
</evidence>
<dbReference type="PROSITE" id="PS01149">
    <property type="entry name" value="PSI_RSU"/>
    <property type="match status" value="1"/>
</dbReference>
<feature type="domain" description="RNA-binding S4" evidence="6">
    <location>
        <begin position="3"/>
        <end position="62"/>
    </location>
</feature>
<proteinExistence type="inferred from homology"/>
<evidence type="ECO:0000313" key="8">
    <source>
        <dbReference type="Proteomes" id="UP000662904"/>
    </source>
</evidence>